<feature type="transmembrane region" description="Helical" evidence="10">
    <location>
        <begin position="127"/>
        <end position="157"/>
    </location>
</feature>
<dbReference type="GO" id="GO:0005886">
    <property type="term" value="C:plasma membrane"/>
    <property type="evidence" value="ECO:0007669"/>
    <property type="project" value="UniProtKB-SubCell"/>
</dbReference>
<feature type="transmembrane region" description="Helical" evidence="10">
    <location>
        <begin position="66"/>
        <end position="87"/>
    </location>
</feature>
<dbReference type="GO" id="GO:0005549">
    <property type="term" value="F:odorant binding"/>
    <property type="evidence" value="ECO:0007669"/>
    <property type="project" value="InterPro"/>
</dbReference>
<dbReference type="AlphaFoldDB" id="B4LER9"/>
<comment type="subcellular location">
    <subcellularLocation>
        <location evidence="1 10">Cell membrane</location>
        <topology evidence="1 10">Multi-pass membrane protein</topology>
    </subcellularLocation>
</comment>
<keyword evidence="2" id="KW-1003">Cell membrane</keyword>
<evidence type="ECO:0000256" key="1">
    <source>
        <dbReference type="ARBA" id="ARBA00004651"/>
    </source>
</evidence>
<evidence type="ECO:0000256" key="6">
    <source>
        <dbReference type="ARBA" id="ARBA00022989"/>
    </source>
</evidence>
<evidence type="ECO:0000313" key="11">
    <source>
        <dbReference type="EMBL" id="EDW70176.1"/>
    </source>
</evidence>
<dbReference type="HOGENOM" id="CLU_044523_2_0_1"/>
<organism evidence="11 12">
    <name type="scientific">Drosophila virilis</name>
    <name type="common">Fruit fly</name>
    <dbReference type="NCBI Taxonomy" id="7244"/>
    <lineage>
        <taxon>Eukaryota</taxon>
        <taxon>Metazoa</taxon>
        <taxon>Ecdysozoa</taxon>
        <taxon>Arthropoda</taxon>
        <taxon>Hexapoda</taxon>
        <taxon>Insecta</taxon>
        <taxon>Pterygota</taxon>
        <taxon>Neoptera</taxon>
        <taxon>Endopterygota</taxon>
        <taxon>Diptera</taxon>
        <taxon>Brachycera</taxon>
        <taxon>Muscomorpha</taxon>
        <taxon>Ephydroidea</taxon>
        <taxon>Drosophilidae</taxon>
        <taxon>Drosophila</taxon>
    </lineage>
</organism>
<reference evidence="11 12" key="1">
    <citation type="journal article" date="2007" name="Nature">
        <title>Evolution of genes and genomes on the Drosophila phylogeny.</title>
        <authorList>
            <consortium name="Drosophila 12 Genomes Consortium"/>
            <person name="Clark A.G."/>
            <person name="Eisen M.B."/>
            <person name="Smith D.R."/>
            <person name="Bergman C.M."/>
            <person name="Oliver B."/>
            <person name="Markow T.A."/>
            <person name="Kaufman T.C."/>
            <person name="Kellis M."/>
            <person name="Gelbart W."/>
            <person name="Iyer V.N."/>
            <person name="Pollard D.A."/>
            <person name="Sackton T.B."/>
            <person name="Larracuente A.M."/>
            <person name="Singh N.D."/>
            <person name="Abad J.P."/>
            <person name="Abt D.N."/>
            <person name="Adryan B."/>
            <person name="Aguade M."/>
            <person name="Akashi H."/>
            <person name="Anderson W.W."/>
            <person name="Aquadro C.F."/>
            <person name="Ardell D.H."/>
            <person name="Arguello R."/>
            <person name="Artieri C.G."/>
            <person name="Barbash D.A."/>
            <person name="Barker D."/>
            <person name="Barsanti P."/>
            <person name="Batterham P."/>
            <person name="Batzoglou S."/>
            <person name="Begun D."/>
            <person name="Bhutkar A."/>
            <person name="Blanco E."/>
            <person name="Bosak S.A."/>
            <person name="Bradley R.K."/>
            <person name="Brand A.D."/>
            <person name="Brent M.R."/>
            <person name="Brooks A.N."/>
            <person name="Brown R.H."/>
            <person name="Butlin R.K."/>
            <person name="Caggese C."/>
            <person name="Calvi B.R."/>
            <person name="Bernardo de Carvalho A."/>
            <person name="Caspi A."/>
            <person name="Castrezana S."/>
            <person name="Celniker S.E."/>
            <person name="Chang J.L."/>
            <person name="Chapple C."/>
            <person name="Chatterji S."/>
            <person name="Chinwalla A."/>
            <person name="Civetta A."/>
            <person name="Clifton S.W."/>
            <person name="Comeron J.M."/>
            <person name="Costello J.C."/>
            <person name="Coyne J.A."/>
            <person name="Daub J."/>
            <person name="David R.G."/>
            <person name="Delcher A.L."/>
            <person name="Delehaunty K."/>
            <person name="Do C.B."/>
            <person name="Ebling H."/>
            <person name="Edwards K."/>
            <person name="Eickbush T."/>
            <person name="Evans J.D."/>
            <person name="Filipski A."/>
            <person name="Findeiss S."/>
            <person name="Freyhult E."/>
            <person name="Fulton L."/>
            <person name="Fulton R."/>
            <person name="Garcia A.C."/>
            <person name="Gardiner A."/>
            <person name="Garfield D.A."/>
            <person name="Garvin B.E."/>
            <person name="Gibson G."/>
            <person name="Gilbert D."/>
            <person name="Gnerre S."/>
            <person name="Godfrey J."/>
            <person name="Good R."/>
            <person name="Gotea V."/>
            <person name="Gravely B."/>
            <person name="Greenberg A.J."/>
            <person name="Griffiths-Jones S."/>
            <person name="Gross S."/>
            <person name="Guigo R."/>
            <person name="Gustafson E.A."/>
            <person name="Haerty W."/>
            <person name="Hahn M.W."/>
            <person name="Halligan D.L."/>
            <person name="Halpern A.L."/>
            <person name="Halter G.M."/>
            <person name="Han M.V."/>
            <person name="Heger A."/>
            <person name="Hillier L."/>
            <person name="Hinrichs A.S."/>
            <person name="Holmes I."/>
            <person name="Hoskins R.A."/>
            <person name="Hubisz M.J."/>
            <person name="Hultmark D."/>
            <person name="Huntley M.A."/>
            <person name="Jaffe D.B."/>
            <person name="Jagadeeshan S."/>
            <person name="Jeck W.R."/>
            <person name="Johnson J."/>
            <person name="Jones C.D."/>
            <person name="Jordan W.C."/>
            <person name="Karpen G.H."/>
            <person name="Kataoka E."/>
            <person name="Keightley P.D."/>
            <person name="Kheradpour P."/>
            <person name="Kirkness E.F."/>
            <person name="Koerich L.B."/>
            <person name="Kristiansen K."/>
            <person name="Kudrna D."/>
            <person name="Kulathinal R.J."/>
            <person name="Kumar S."/>
            <person name="Kwok R."/>
            <person name="Lander E."/>
            <person name="Langley C.H."/>
            <person name="Lapoint R."/>
            <person name="Lazzaro B.P."/>
            <person name="Lee S.J."/>
            <person name="Levesque L."/>
            <person name="Li R."/>
            <person name="Lin C.F."/>
            <person name="Lin M.F."/>
            <person name="Lindblad-Toh K."/>
            <person name="Llopart A."/>
            <person name="Long M."/>
            <person name="Low L."/>
            <person name="Lozovsky E."/>
            <person name="Lu J."/>
            <person name="Luo M."/>
            <person name="Machado C.A."/>
            <person name="Makalowski W."/>
            <person name="Marzo M."/>
            <person name="Matsuda M."/>
            <person name="Matzkin L."/>
            <person name="McAllister B."/>
            <person name="McBride C.S."/>
            <person name="McKernan B."/>
            <person name="McKernan K."/>
            <person name="Mendez-Lago M."/>
            <person name="Minx P."/>
            <person name="Mollenhauer M.U."/>
            <person name="Montooth K."/>
            <person name="Mount S.M."/>
            <person name="Mu X."/>
            <person name="Myers E."/>
            <person name="Negre B."/>
            <person name="Newfeld S."/>
            <person name="Nielsen R."/>
            <person name="Noor M.A."/>
            <person name="O'Grady P."/>
            <person name="Pachter L."/>
            <person name="Papaceit M."/>
            <person name="Parisi M.J."/>
            <person name="Parisi M."/>
            <person name="Parts L."/>
            <person name="Pedersen J.S."/>
            <person name="Pesole G."/>
            <person name="Phillippy A.M."/>
            <person name="Ponting C.P."/>
            <person name="Pop M."/>
            <person name="Porcelli D."/>
            <person name="Powell J.R."/>
            <person name="Prohaska S."/>
            <person name="Pruitt K."/>
            <person name="Puig M."/>
            <person name="Quesneville H."/>
            <person name="Ram K.R."/>
            <person name="Rand D."/>
            <person name="Rasmussen M.D."/>
            <person name="Reed L.K."/>
            <person name="Reenan R."/>
            <person name="Reily A."/>
            <person name="Remington K.A."/>
            <person name="Rieger T.T."/>
            <person name="Ritchie M.G."/>
            <person name="Robin C."/>
            <person name="Rogers Y.H."/>
            <person name="Rohde C."/>
            <person name="Rozas J."/>
            <person name="Rubenfield M.J."/>
            <person name="Ruiz A."/>
            <person name="Russo S."/>
            <person name="Salzberg S.L."/>
            <person name="Sanchez-Gracia A."/>
            <person name="Saranga D.J."/>
            <person name="Sato H."/>
            <person name="Schaeffer S.W."/>
            <person name="Schatz M.C."/>
            <person name="Schlenke T."/>
            <person name="Schwartz R."/>
            <person name="Segarra C."/>
            <person name="Singh R.S."/>
            <person name="Sirot L."/>
            <person name="Sirota M."/>
            <person name="Sisneros N.B."/>
            <person name="Smith C.D."/>
            <person name="Smith T.F."/>
            <person name="Spieth J."/>
            <person name="Stage D.E."/>
            <person name="Stark A."/>
            <person name="Stephan W."/>
            <person name="Strausberg R.L."/>
            <person name="Strempel S."/>
            <person name="Sturgill D."/>
            <person name="Sutton G."/>
            <person name="Sutton G.G."/>
            <person name="Tao W."/>
            <person name="Teichmann S."/>
            <person name="Tobari Y.N."/>
            <person name="Tomimura Y."/>
            <person name="Tsolas J.M."/>
            <person name="Valente V.L."/>
            <person name="Venter E."/>
            <person name="Venter J.C."/>
            <person name="Vicario S."/>
            <person name="Vieira F.G."/>
            <person name="Vilella A.J."/>
            <person name="Villasante A."/>
            <person name="Walenz B."/>
            <person name="Wang J."/>
            <person name="Wasserman M."/>
            <person name="Watts T."/>
            <person name="Wilson D."/>
            <person name="Wilson R.K."/>
            <person name="Wing R.A."/>
            <person name="Wolfner M.F."/>
            <person name="Wong A."/>
            <person name="Wong G.K."/>
            <person name="Wu C.I."/>
            <person name="Wu G."/>
            <person name="Yamamoto D."/>
            <person name="Yang H.P."/>
            <person name="Yang S.P."/>
            <person name="Yorke J.A."/>
            <person name="Yoshida K."/>
            <person name="Zdobnov E."/>
            <person name="Zhang P."/>
            <person name="Zhang Y."/>
            <person name="Zimin A.V."/>
            <person name="Baldwin J."/>
            <person name="Abdouelleil A."/>
            <person name="Abdulkadir J."/>
            <person name="Abebe A."/>
            <person name="Abera B."/>
            <person name="Abreu J."/>
            <person name="Acer S.C."/>
            <person name="Aftuck L."/>
            <person name="Alexander A."/>
            <person name="An P."/>
            <person name="Anderson E."/>
            <person name="Anderson S."/>
            <person name="Arachi H."/>
            <person name="Azer M."/>
            <person name="Bachantsang P."/>
            <person name="Barry A."/>
            <person name="Bayul T."/>
            <person name="Berlin A."/>
            <person name="Bessette D."/>
            <person name="Bloom T."/>
            <person name="Blye J."/>
            <person name="Boguslavskiy L."/>
            <person name="Bonnet C."/>
            <person name="Boukhgalter B."/>
            <person name="Bourzgui I."/>
            <person name="Brown A."/>
            <person name="Cahill P."/>
            <person name="Channer S."/>
            <person name="Cheshatsang Y."/>
            <person name="Chuda L."/>
            <person name="Citroen M."/>
            <person name="Collymore A."/>
            <person name="Cooke P."/>
            <person name="Costello M."/>
            <person name="D'Aco K."/>
            <person name="Daza R."/>
            <person name="De Haan G."/>
            <person name="DeGray S."/>
            <person name="DeMaso C."/>
            <person name="Dhargay N."/>
            <person name="Dooley K."/>
            <person name="Dooley E."/>
            <person name="Doricent M."/>
            <person name="Dorje P."/>
            <person name="Dorjee K."/>
            <person name="Dupes A."/>
            <person name="Elong R."/>
            <person name="Falk J."/>
            <person name="Farina A."/>
            <person name="Faro S."/>
            <person name="Ferguson D."/>
            <person name="Fisher S."/>
            <person name="Foley C.D."/>
            <person name="Franke A."/>
            <person name="Friedrich D."/>
            <person name="Gadbois L."/>
            <person name="Gearin G."/>
            <person name="Gearin C.R."/>
            <person name="Giannoukos G."/>
            <person name="Goode T."/>
            <person name="Graham J."/>
            <person name="Grandbois E."/>
            <person name="Grewal S."/>
            <person name="Gyaltsen K."/>
            <person name="Hafez N."/>
            <person name="Hagos B."/>
            <person name="Hall J."/>
            <person name="Henson C."/>
            <person name="Hollinger A."/>
            <person name="Honan T."/>
            <person name="Huard M.D."/>
            <person name="Hughes L."/>
            <person name="Hurhula B."/>
            <person name="Husby M.E."/>
            <person name="Kamat A."/>
            <person name="Kanga B."/>
            <person name="Kashin S."/>
            <person name="Khazanovich D."/>
            <person name="Kisner P."/>
            <person name="Lance K."/>
            <person name="Lara M."/>
            <person name="Lee W."/>
            <person name="Lennon N."/>
            <person name="Letendre F."/>
            <person name="LeVine R."/>
            <person name="Lipovsky A."/>
            <person name="Liu X."/>
            <person name="Liu J."/>
            <person name="Liu S."/>
            <person name="Lokyitsang T."/>
            <person name="Lokyitsang Y."/>
            <person name="Lubonja R."/>
            <person name="Lui A."/>
            <person name="MacDonald P."/>
            <person name="Magnisalis V."/>
            <person name="Maru K."/>
            <person name="Matthews C."/>
            <person name="McCusker W."/>
            <person name="McDonough S."/>
            <person name="Mehta T."/>
            <person name="Meldrim J."/>
            <person name="Meneus L."/>
            <person name="Mihai O."/>
            <person name="Mihalev A."/>
            <person name="Mihova T."/>
            <person name="Mittelman R."/>
            <person name="Mlenga V."/>
            <person name="Montmayeur A."/>
            <person name="Mulrain L."/>
            <person name="Navidi A."/>
            <person name="Naylor J."/>
            <person name="Negash T."/>
            <person name="Nguyen T."/>
            <person name="Nguyen N."/>
            <person name="Nicol R."/>
            <person name="Norbu C."/>
            <person name="Norbu N."/>
            <person name="Novod N."/>
            <person name="O'Neill B."/>
            <person name="Osman S."/>
            <person name="Markiewicz E."/>
            <person name="Oyono O.L."/>
            <person name="Patti C."/>
            <person name="Phunkhang P."/>
            <person name="Pierre F."/>
            <person name="Priest M."/>
            <person name="Raghuraman S."/>
            <person name="Rege F."/>
            <person name="Reyes R."/>
            <person name="Rise C."/>
            <person name="Rogov P."/>
            <person name="Ross K."/>
            <person name="Ryan E."/>
            <person name="Settipalli S."/>
            <person name="Shea T."/>
            <person name="Sherpa N."/>
            <person name="Shi L."/>
            <person name="Shih D."/>
            <person name="Sparrow T."/>
            <person name="Spaulding J."/>
            <person name="Stalker J."/>
            <person name="Stange-Thomann N."/>
            <person name="Stavropoulos S."/>
            <person name="Stone C."/>
            <person name="Strader C."/>
            <person name="Tesfaye S."/>
            <person name="Thomson T."/>
            <person name="Thoulutsang Y."/>
            <person name="Thoulutsang D."/>
            <person name="Topham K."/>
            <person name="Topping I."/>
            <person name="Tsamla T."/>
            <person name="Vassiliev H."/>
            <person name="Vo A."/>
            <person name="Wangchuk T."/>
            <person name="Wangdi T."/>
            <person name="Weiand M."/>
            <person name="Wilkinson J."/>
            <person name="Wilson A."/>
            <person name="Yadav S."/>
            <person name="Young G."/>
            <person name="Yu Q."/>
            <person name="Zembek L."/>
            <person name="Zhong D."/>
            <person name="Zimmer A."/>
            <person name="Zwirko Z."/>
            <person name="Jaffe D.B."/>
            <person name="Alvarez P."/>
            <person name="Brockman W."/>
            <person name="Butler J."/>
            <person name="Chin C."/>
            <person name="Gnerre S."/>
            <person name="Grabherr M."/>
            <person name="Kleber M."/>
            <person name="Mauceli E."/>
            <person name="MacCallum I."/>
        </authorList>
    </citation>
    <scope>NUCLEOTIDE SEQUENCE [LARGE SCALE GENOMIC DNA]</scope>
    <source>
        <strain evidence="12">Tucson 15010-1051.87</strain>
    </source>
</reference>
<keyword evidence="5 10" id="KW-0552">Olfaction</keyword>
<keyword evidence="12" id="KW-1185">Reference proteome</keyword>
<evidence type="ECO:0000256" key="10">
    <source>
        <dbReference type="RuleBase" id="RU351113"/>
    </source>
</evidence>
<comment type="similarity">
    <text evidence="10">Belongs to the insect chemoreceptor superfamily. Heteromeric odorant receptor channel (TC 1.A.69) family.</text>
</comment>
<dbReference type="KEGG" id="dvi:6623745"/>
<keyword evidence="3 10" id="KW-0716">Sensory transduction</keyword>
<gene>
    <name evidence="11" type="primary">Dvir\GJ13657</name>
    <name evidence="11" type="ORF">Dvir_GJ13657</name>
</gene>
<evidence type="ECO:0000313" key="12">
    <source>
        <dbReference type="Proteomes" id="UP000008792"/>
    </source>
</evidence>
<evidence type="ECO:0000256" key="7">
    <source>
        <dbReference type="ARBA" id="ARBA00023136"/>
    </source>
</evidence>
<dbReference type="FunCoup" id="B4LER9">
    <property type="interactions" value="2"/>
</dbReference>
<dbReference type="PANTHER" id="PTHR21137">
    <property type="entry name" value="ODORANT RECEPTOR"/>
    <property type="match status" value="1"/>
</dbReference>
<keyword evidence="4 10" id="KW-0812">Transmembrane</keyword>
<dbReference type="InParanoid" id="B4LER9"/>
<keyword evidence="9 10" id="KW-0807">Transducer</keyword>
<proteinExistence type="inferred from homology"/>
<feature type="transmembrane region" description="Helical" evidence="10">
    <location>
        <begin position="266"/>
        <end position="290"/>
    </location>
</feature>
<evidence type="ECO:0000256" key="8">
    <source>
        <dbReference type="ARBA" id="ARBA00023170"/>
    </source>
</evidence>
<dbReference type="PhylomeDB" id="B4LER9"/>
<keyword evidence="6 10" id="KW-1133">Transmembrane helix</keyword>
<dbReference type="eggNOG" id="ENOG502T8K4">
    <property type="taxonomic scope" value="Eukaryota"/>
</dbReference>
<feature type="transmembrane region" description="Helical" evidence="10">
    <location>
        <begin position="296"/>
        <end position="314"/>
    </location>
</feature>
<dbReference type="Proteomes" id="UP000008792">
    <property type="component" value="Unassembled WGS sequence"/>
</dbReference>
<sequence length="386" mass="44491">MTKTAVSRFCAIVKVIRFCVGFCGTDVSDPNYRMWALTYIVITSVIFFFACTLYTIYVGVVLNNDWTIILQAFAVAASAMQGLAKLLTCVTNASLMRNIQGTYEAIYKEYEGRDGEYTKYLHKRINIFWNLMWAFIWVYTSIVTAMICYPLFHFIAYNQKLMVLQFLVPGIDHNSDSGHLMLITLHIMCLIFGAFGNFGGDMYLFLFITNVPLLKDIFKVKFEELNELLLQNVKYEEMHSMFWELLAWHQKYVKILHGTKKVFKTVMFVQLSTACISILCTISCIFMKVWPTAPAYLLYSFIVLYTFCGLGTIVENTNEHFTNEIYSTLLWYKLPVKEQKIVILMLAKSQNELVLTAADVLPLSMATALQLTKGIYSFSMMLFNYL</sequence>
<dbReference type="STRING" id="7244.B4LER9"/>
<dbReference type="Pfam" id="PF02949">
    <property type="entry name" value="7tm_6"/>
    <property type="match status" value="1"/>
</dbReference>
<dbReference type="PANTHER" id="PTHR21137:SF35">
    <property type="entry name" value="ODORANT RECEPTOR 19A-RELATED"/>
    <property type="match status" value="1"/>
</dbReference>
<protein>
    <recommendedName>
        <fullName evidence="10">Odorant receptor</fullName>
    </recommendedName>
</protein>
<dbReference type="GO" id="GO:0007165">
    <property type="term" value="P:signal transduction"/>
    <property type="evidence" value="ECO:0007669"/>
    <property type="project" value="UniProtKB-KW"/>
</dbReference>
<keyword evidence="8 10" id="KW-0675">Receptor</keyword>
<dbReference type="EMBL" id="CH940647">
    <property type="protein sequence ID" value="EDW70176.1"/>
    <property type="molecule type" value="Genomic_DNA"/>
</dbReference>
<dbReference type="GO" id="GO:0004984">
    <property type="term" value="F:olfactory receptor activity"/>
    <property type="evidence" value="ECO:0007669"/>
    <property type="project" value="InterPro"/>
</dbReference>
<comment type="caution">
    <text evidence="10">Lacks conserved residue(s) required for the propagation of feature annotation.</text>
</comment>
<evidence type="ECO:0000256" key="3">
    <source>
        <dbReference type="ARBA" id="ARBA00022606"/>
    </source>
</evidence>
<evidence type="ECO:0000256" key="2">
    <source>
        <dbReference type="ARBA" id="ARBA00022475"/>
    </source>
</evidence>
<evidence type="ECO:0000256" key="4">
    <source>
        <dbReference type="ARBA" id="ARBA00022692"/>
    </source>
</evidence>
<evidence type="ECO:0000256" key="5">
    <source>
        <dbReference type="ARBA" id="ARBA00022725"/>
    </source>
</evidence>
<dbReference type="OrthoDB" id="6765072at2759"/>
<evidence type="ECO:0000256" key="9">
    <source>
        <dbReference type="ARBA" id="ARBA00023224"/>
    </source>
</evidence>
<accession>B4LER9</accession>
<feature type="transmembrane region" description="Helical" evidence="10">
    <location>
        <begin position="177"/>
        <end position="198"/>
    </location>
</feature>
<feature type="transmembrane region" description="Helical" evidence="10">
    <location>
        <begin position="36"/>
        <end position="60"/>
    </location>
</feature>
<dbReference type="InterPro" id="IPR004117">
    <property type="entry name" value="7tm6_olfct_rcpt"/>
</dbReference>
<keyword evidence="7 10" id="KW-0472">Membrane</keyword>
<dbReference type="OMA" id="TNCLWYE"/>
<name>B4LER9_DROVI</name>